<dbReference type="GO" id="GO:0016787">
    <property type="term" value="F:hydrolase activity"/>
    <property type="evidence" value="ECO:0007669"/>
    <property type="project" value="UniProtKB-KW"/>
</dbReference>
<reference evidence="3" key="1">
    <citation type="submission" date="2016-10" db="EMBL/GenBank/DDBJ databases">
        <authorList>
            <person name="Varghese N."/>
            <person name="Submissions S."/>
        </authorList>
    </citation>
    <scope>NUCLEOTIDE SEQUENCE [LARGE SCALE GENOMIC DNA]</scope>
    <source>
        <strain evidence="3">UNC178MFTsu3.1</strain>
    </source>
</reference>
<feature type="domain" description="AB hydrolase-1" evidence="1">
    <location>
        <begin position="95"/>
        <end position="286"/>
    </location>
</feature>
<evidence type="ECO:0000313" key="2">
    <source>
        <dbReference type="EMBL" id="SFE62589.1"/>
    </source>
</evidence>
<dbReference type="PANTHER" id="PTHR43798">
    <property type="entry name" value="MONOACYLGLYCEROL LIPASE"/>
    <property type="match status" value="1"/>
</dbReference>
<organism evidence="2 3">
    <name type="scientific">Dyella marensis</name>
    <dbReference type="NCBI Taxonomy" id="500610"/>
    <lineage>
        <taxon>Bacteria</taxon>
        <taxon>Pseudomonadati</taxon>
        <taxon>Pseudomonadota</taxon>
        <taxon>Gammaproteobacteria</taxon>
        <taxon>Lysobacterales</taxon>
        <taxon>Rhodanobacteraceae</taxon>
        <taxon>Dyella</taxon>
    </lineage>
</organism>
<dbReference type="Gene3D" id="3.40.50.1820">
    <property type="entry name" value="alpha/beta hydrolase"/>
    <property type="match status" value="1"/>
</dbReference>
<proteinExistence type="predicted"/>
<dbReference type="PANTHER" id="PTHR43798:SF33">
    <property type="entry name" value="HYDROLASE, PUTATIVE (AFU_ORTHOLOGUE AFUA_2G14860)-RELATED"/>
    <property type="match status" value="1"/>
</dbReference>
<dbReference type="STRING" id="500610.SAMN02799615_01340"/>
<dbReference type="SUPFAM" id="SSF53474">
    <property type="entry name" value="alpha/beta-Hydrolases"/>
    <property type="match status" value="1"/>
</dbReference>
<keyword evidence="3" id="KW-1185">Reference proteome</keyword>
<dbReference type="InterPro" id="IPR000073">
    <property type="entry name" value="AB_hydrolase_1"/>
</dbReference>
<dbReference type="Proteomes" id="UP000199477">
    <property type="component" value="Unassembled WGS sequence"/>
</dbReference>
<dbReference type="RefSeq" id="WP_051548895.1">
    <property type="nucleotide sequence ID" value="NZ_FONH01000003.1"/>
</dbReference>
<keyword evidence="2" id="KW-0378">Hydrolase</keyword>
<dbReference type="EMBL" id="FONH01000003">
    <property type="protein sequence ID" value="SFE62589.1"/>
    <property type="molecule type" value="Genomic_DNA"/>
</dbReference>
<dbReference type="InterPro" id="IPR029058">
    <property type="entry name" value="AB_hydrolase_fold"/>
</dbReference>
<protein>
    <submittedName>
        <fullName evidence="2">Alpha/beta hydrolase family protein</fullName>
    </submittedName>
</protein>
<dbReference type="GO" id="GO:0016020">
    <property type="term" value="C:membrane"/>
    <property type="evidence" value="ECO:0007669"/>
    <property type="project" value="TreeGrafter"/>
</dbReference>
<evidence type="ECO:0000313" key="3">
    <source>
        <dbReference type="Proteomes" id="UP000199477"/>
    </source>
</evidence>
<dbReference type="AlphaFoldDB" id="A0A1I2C2N3"/>
<dbReference type="Pfam" id="PF12697">
    <property type="entry name" value="Abhydrolase_6"/>
    <property type="match status" value="1"/>
</dbReference>
<gene>
    <name evidence="2" type="ORF">SAMN02799615_01340</name>
</gene>
<name>A0A1I2C2N3_9GAMM</name>
<accession>A0A1I2C2N3</accession>
<sequence length="313" mass="34131">MPRPQRAHRPHGRPTAGLLLKLGAVRASFAVGGRLAPRRTVDRAARLFATPFASSRSRALAAQPDDAMVQGALKVGDEMIATYVWGDPRTQPYALLVHGWSSFGLRYLPWVQRLREAGLAVVAFDQPGHGRSSGRLCTLPDFIATILAVGQHYGHAALAIGHSLGGAALALAQSEAWLARQLVLIAPAADMEAATGRFFRFVKLGDHLREAFYGWLERRTGVTVRDLQVHKHLPALGQSGLVVHDLDDRDVPWEEGERYARYWPGARLLTTTGLGHHRVLDAPEVIEATFAFLRGETVGDRVVATPNLPYGVA</sequence>
<evidence type="ECO:0000259" key="1">
    <source>
        <dbReference type="Pfam" id="PF12697"/>
    </source>
</evidence>
<dbReference type="InterPro" id="IPR050266">
    <property type="entry name" value="AB_hydrolase_sf"/>
</dbReference>